<organism evidence="1">
    <name type="scientific">Sporisorium scitamineum</name>
    <dbReference type="NCBI Taxonomy" id="49012"/>
    <lineage>
        <taxon>Eukaryota</taxon>
        <taxon>Fungi</taxon>
        <taxon>Dikarya</taxon>
        <taxon>Basidiomycota</taxon>
        <taxon>Ustilaginomycotina</taxon>
        <taxon>Ustilaginomycetes</taxon>
        <taxon>Ustilaginales</taxon>
        <taxon>Ustilaginaceae</taxon>
        <taxon>Sporisorium</taxon>
    </lineage>
</organism>
<proteinExistence type="predicted"/>
<dbReference type="OrthoDB" id="248923at2759"/>
<protein>
    <submittedName>
        <fullName evidence="1">Probable IDP1-isocitrate dehydrogenase (NADP+), cytosolic</fullName>
    </submittedName>
</protein>
<reference evidence="1" key="1">
    <citation type="submission" date="2014-06" db="EMBL/GenBank/DDBJ databases">
        <authorList>
            <person name="Ju J."/>
            <person name="Zhang J."/>
        </authorList>
    </citation>
    <scope>NUCLEOTIDE SEQUENCE</scope>
    <source>
        <strain evidence="1">SscI8</strain>
    </source>
</reference>
<feature type="non-terminal residue" evidence="1">
    <location>
        <position position="12"/>
    </location>
</feature>
<name>A0A127ZEC0_9BASI</name>
<accession>A0A127ZEC0</accession>
<evidence type="ECO:0000313" key="1">
    <source>
        <dbReference type="EMBL" id="CDU24355.1"/>
    </source>
</evidence>
<sequence length="12" mass="1286">MSIVRPRGSVSP</sequence>
<dbReference type="EMBL" id="LK056666">
    <property type="protein sequence ID" value="CDU24355.1"/>
    <property type="molecule type" value="Genomic_DNA"/>
</dbReference>
<gene>
    <name evidence="1" type="ORF">SPSC_03425</name>
</gene>